<reference evidence="1 2" key="1">
    <citation type="journal article" date="2014" name="Agronomy (Basel)">
        <title>A Draft Genome Sequence for Ensete ventricosum, the Drought-Tolerant Tree Against Hunger.</title>
        <authorList>
            <person name="Harrison J."/>
            <person name="Moore K.A."/>
            <person name="Paszkiewicz K."/>
            <person name="Jones T."/>
            <person name="Grant M."/>
            <person name="Ambacheew D."/>
            <person name="Muzemil S."/>
            <person name="Studholme D.J."/>
        </authorList>
    </citation>
    <scope>NUCLEOTIDE SEQUENCE [LARGE SCALE GENOMIC DNA]</scope>
</reference>
<sequence length="257" mass="27262">MRLDAVWGCQEPFPTYLEEISVCVELRGVVGGREWLKSGPSILLLDGPEAGPRGCSVRGRFCSLRFSTIRVSATMKSFALCIISRTMVGGGQENPNMSASDKSYNAIWARKAATCSVGSELPSYDSKMGNLKLVGTSLSCISGAKGDLCLGFFPSSSFDLVTSFYTSSSRLFTRRSCIRNELVESDDMVSDSRGVCSSPRCKAVDFSGTIEGVADWASGEFCSVGPGRVGAECSRDSLWLVGGRWGSGCGGGVPSAI</sequence>
<dbReference type="AlphaFoldDB" id="A0A426ZIQ5"/>
<proteinExistence type="predicted"/>
<name>A0A426ZIQ5_ENSVE</name>
<accession>A0A426ZIQ5</accession>
<organism evidence="1 2">
    <name type="scientific">Ensete ventricosum</name>
    <name type="common">Abyssinian banana</name>
    <name type="synonym">Musa ensete</name>
    <dbReference type="NCBI Taxonomy" id="4639"/>
    <lineage>
        <taxon>Eukaryota</taxon>
        <taxon>Viridiplantae</taxon>
        <taxon>Streptophyta</taxon>
        <taxon>Embryophyta</taxon>
        <taxon>Tracheophyta</taxon>
        <taxon>Spermatophyta</taxon>
        <taxon>Magnoliopsida</taxon>
        <taxon>Liliopsida</taxon>
        <taxon>Zingiberales</taxon>
        <taxon>Musaceae</taxon>
        <taxon>Ensete</taxon>
    </lineage>
</organism>
<dbReference type="EMBL" id="AMZH03006461">
    <property type="protein sequence ID" value="RRT63784.1"/>
    <property type="molecule type" value="Genomic_DNA"/>
</dbReference>
<evidence type="ECO:0000313" key="1">
    <source>
        <dbReference type="EMBL" id="RRT63784.1"/>
    </source>
</evidence>
<gene>
    <name evidence="1" type="ORF">B296_00028384</name>
</gene>
<comment type="caution">
    <text evidence="1">The sequence shown here is derived from an EMBL/GenBank/DDBJ whole genome shotgun (WGS) entry which is preliminary data.</text>
</comment>
<dbReference type="Proteomes" id="UP000287651">
    <property type="component" value="Unassembled WGS sequence"/>
</dbReference>
<evidence type="ECO:0000313" key="2">
    <source>
        <dbReference type="Proteomes" id="UP000287651"/>
    </source>
</evidence>
<protein>
    <submittedName>
        <fullName evidence="1">Uncharacterized protein</fullName>
    </submittedName>
</protein>